<evidence type="ECO:0008006" key="3">
    <source>
        <dbReference type="Google" id="ProtNLM"/>
    </source>
</evidence>
<evidence type="ECO:0000313" key="2">
    <source>
        <dbReference type="Proteomes" id="UP000194469"/>
    </source>
</evidence>
<protein>
    <recommendedName>
        <fullName evidence="3">DUF3572 family protein</fullName>
    </recommendedName>
</protein>
<name>A0A1Y6FR21_9SPHN</name>
<sequence length="90" mass="9243">MNDGDAALALHALGWILADEPRAERLLGMTGLSPEGLRASLGDRATLAAILGFLAAHEPDLVACAEALDIDAEALAAAARRLEGLEGPMP</sequence>
<reference evidence="2" key="1">
    <citation type="submission" date="2017-04" db="EMBL/GenBank/DDBJ databases">
        <authorList>
            <person name="Varghese N."/>
            <person name="Submissions S."/>
        </authorList>
    </citation>
    <scope>NUCLEOTIDE SEQUENCE [LARGE SCALE GENOMIC DNA]</scope>
    <source>
        <strain evidence="2">UI2</strain>
    </source>
</reference>
<dbReference type="InterPro" id="IPR021955">
    <property type="entry name" value="DUF3572"/>
</dbReference>
<dbReference type="AlphaFoldDB" id="A0A1Y6FR21"/>
<proteinExistence type="predicted"/>
<dbReference type="Pfam" id="PF12096">
    <property type="entry name" value="DUF3572"/>
    <property type="match status" value="1"/>
</dbReference>
<dbReference type="RefSeq" id="WP_003046737.1">
    <property type="nucleotide sequence ID" value="NZ_FXWL01000002.1"/>
</dbReference>
<keyword evidence="2" id="KW-1185">Reference proteome</keyword>
<dbReference type="GeneID" id="303003056"/>
<dbReference type="Proteomes" id="UP000194469">
    <property type="component" value="Unassembled WGS sequence"/>
</dbReference>
<organism evidence="1 2">
    <name type="scientific">Sphingopyxis terrae subsp. ummariensis</name>
    <dbReference type="NCBI Taxonomy" id="429001"/>
    <lineage>
        <taxon>Bacteria</taxon>
        <taxon>Pseudomonadati</taxon>
        <taxon>Pseudomonadota</taxon>
        <taxon>Alphaproteobacteria</taxon>
        <taxon>Sphingomonadales</taxon>
        <taxon>Sphingomonadaceae</taxon>
        <taxon>Sphingopyxis</taxon>
    </lineage>
</organism>
<gene>
    <name evidence="1" type="ORF">SAMN06295984_2743</name>
</gene>
<evidence type="ECO:0000313" key="1">
    <source>
        <dbReference type="EMBL" id="SMQ77335.1"/>
    </source>
</evidence>
<accession>A0A1Y6FR21</accession>
<dbReference type="EMBL" id="FXWL01000002">
    <property type="protein sequence ID" value="SMQ77335.1"/>
    <property type="molecule type" value="Genomic_DNA"/>
</dbReference>